<dbReference type="EMBL" id="BMKB01000001">
    <property type="protein sequence ID" value="GGA41693.1"/>
    <property type="molecule type" value="Genomic_DNA"/>
</dbReference>
<dbReference type="PANTHER" id="PTHR22911">
    <property type="entry name" value="ACYL-MALONYL CONDENSING ENZYME-RELATED"/>
    <property type="match status" value="1"/>
</dbReference>
<accession>A0A916R8P0</accession>
<evidence type="ECO:0000313" key="8">
    <source>
        <dbReference type="EMBL" id="GGA41693.1"/>
    </source>
</evidence>
<keyword evidence="4 6" id="KW-1133">Transmembrane helix</keyword>
<feature type="transmembrane region" description="Helical" evidence="6">
    <location>
        <begin position="39"/>
        <end position="58"/>
    </location>
</feature>
<feature type="transmembrane region" description="Helical" evidence="6">
    <location>
        <begin position="126"/>
        <end position="143"/>
    </location>
</feature>
<feature type="transmembrane region" description="Helical" evidence="6">
    <location>
        <begin position="180"/>
        <end position="199"/>
    </location>
</feature>
<feature type="transmembrane region" description="Helical" evidence="6">
    <location>
        <begin position="78"/>
        <end position="96"/>
    </location>
</feature>
<dbReference type="SUPFAM" id="SSF103481">
    <property type="entry name" value="Multidrug resistance efflux transporter EmrE"/>
    <property type="match status" value="2"/>
</dbReference>
<protein>
    <submittedName>
        <fullName evidence="8">Multidrug transporter</fullName>
    </submittedName>
</protein>
<evidence type="ECO:0000256" key="3">
    <source>
        <dbReference type="ARBA" id="ARBA00022692"/>
    </source>
</evidence>
<keyword evidence="5 6" id="KW-0472">Membrane</keyword>
<evidence type="ECO:0000313" key="9">
    <source>
        <dbReference type="Proteomes" id="UP000596977"/>
    </source>
</evidence>
<dbReference type="PANTHER" id="PTHR22911:SF6">
    <property type="entry name" value="SOLUTE CARRIER FAMILY 35 MEMBER G1"/>
    <property type="match status" value="1"/>
</dbReference>
<keyword evidence="9" id="KW-1185">Reference proteome</keyword>
<name>A0A916R8P0_9HYPH</name>
<feature type="transmembrane region" description="Helical" evidence="6">
    <location>
        <begin position="263"/>
        <end position="279"/>
    </location>
</feature>
<feature type="transmembrane region" description="Helical" evidence="6">
    <location>
        <begin position="237"/>
        <end position="257"/>
    </location>
</feature>
<feature type="transmembrane region" description="Helical" evidence="6">
    <location>
        <begin position="211"/>
        <end position="230"/>
    </location>
</feature>
<dbReference type="InterPro" id="IPR037185">
    <property type="entry name" value="EmrE-like"/>
</dbReference>
<reference evidence="8 9" key="1">
    <citation type="journal article" date="2014" name="Int. J. Syst. Evol. Microbiol.">
        <title>Complete genome sequence of Corynebacterium casei LMG S-19264T (=DSM 44701T), isolated from a smear-ripened cheese.</title>
        <authorList>
            <consortium name="US DOE Joint Genome Institute (JGI-PGF)"/>
            <person name="Walter F."/>
            <person name="Albersmeier A."/>
            <person name="Kalinowski J."/>
            <person name="Ruckert C."/>
        </authorList>
    </citation>
    <scope>NUCLEOTIDE SEQUENCE [LARGE SCALE GENOMIC DNA]</scope>
    <source>
        <strain evidence="8 9">CGMCC 1.15896</strain>
    </source>
</reference>
<proteinExistence type="inferred from homology"/>
<feature type="domain" description="EamA" evidence="7">
    <location>
        <begin position="11"/>
        <end position="142"/>
    </location>
</feature>
<comment type="caution">
    <text evidence="8">The sequence shown here is derived from an EMBL/GenBank/DDBJ whole genome shotgun (WGS) entry which is preliminary data.</text>
</comment>
<evidence type="ECO:0000259" key="7">
    <source>
        <dbReference type="Pfam" id="PF00892"/>
    </source>
</evidence>
<dbReference type="GO" id="GO:0016020">
    <property type="term" value="C:membrane"/>
    <property type="evidence" value="ECO:0007669"/>
    <property type="project" value="UniProtKB-SubCell"/>
</dbReference>
<feature type="domain" description="EamA" evidence="7">
    <location>
        <begin position="151"/>
        <end position="277"/>
    </location>
</feature>
<organism evidence="8 9">
    <name type="scientific">Pelagibacterium lentulum</name>
    <dbReference type="NCBI Taxonomy" id="2029865"/>
    <lineage>
        <taxon>Bacteria</taxon>
        <taxon>Pseudomonadati</taxon>
        <taxon>Pseudomonadota</taxon>
        <taxon>Alphaproteobacteria</taxon>
        <taxon>Hyphomicrobiales</taxon>
        <taxon>Devosiaceae</taxon>
        <taxon>Pelagibacterium</taxon>
    </lineage>
</organism>
<evidence type="ECO:0000256" key="1">
    <source>
        <dbReference type="ARBA" id="ARBA00004141"/>
    </source>
</evidence>
<dbReference type="Gene3D" id="1.10.3730.20">
    <property type="match status" value="1"/>
</dbReference>
<gene>
    <name evidence="8" type="ORF">GCM10011499_09160</name>
</gene>
<dbReference type="Pfam" id="PF00892">
    <property type="entry name" value="EamA"/>
    <property type="match status" value="2"/>
</dbReference>
<keyword evidence="3 6" id="KW-0812">Transmembrane</keyword>
<dbReference type="InterPro" id="IPR000620">
    <property type="entry name" value="EamA_dom"/>
</dbReference>
<evidence type="ECO:0000256" key="5">
    <source>
        <dbReference type="ARBA" id="ARBA00023136"/>
    </source>
</evidence>
<dbReference type="AlphaFoldDB" id="A0A916R8P0"/>
<dbReference type="RefSeq" id="WP_244640616.1">
    <property type="nucleotide sequence ID" value="NZ_BMKB01000001.1"/>
</dbReference>
<sequence length="293" mass="31563">MSIAPETANRAGIAWLLADMVFITAMTALVKLAGADYPAIQLVFIRSLIGLAAITPMIWRYRAEVLSTRRAGRHSFRVFCNSLALTCNFAALAALPLALVNAIGFLRPLVVMILAVLFLSEKVSVMRWIGAGIGFAGVLIIVSPGDIPWTWGLAAAFGSVIFGSMAAIQTRALKDENTTVMMVFYTVGLSLLTLLPAVLAWQPVQIGDWPLLFGIGLLAQLGQYCFLRAYQSTPANMLAPLGYLSIVLATATGFFVFDEIPGWTTYLGVIVIFAGLQLSRHFKSARTGNADQA</sequence>
<feature type="transmembrane region" description="Helical" evidence="6">
    <location>
        <begin position="12"/>
        <end position="33"/>
    </location>
</feature>
<comment type="subcellular location">
    <subcellularLocation>
        <location evidence="1">Membrane</location>
        <topology evidence="1">Multi-pass membrane protein</topology>
    </subcellularLocation>
</comment>
<dbReference type="Proteomes" id="UP000596977">
    <property type="component" value="Unassembled WGS sequence"/>
</dbReference>
<feature type="transmembrane region" description="Helical" evidence="6">
    <location>
        <begin position="149"/>
        <end position="168"/>
    </location>
</feature>
<evidence type="ECO:0000256" key="6">
    <source>
        <dbReference type="SAM" id="Phobius"/>
    </source>
</evidence>
<evidence type="ECO:0000256" key="4">
    <source>
        <dbReference type="ARBA" id="ARBA00022989"/>
    </source>
</evidence>
<comment type="similarity">
    <text evidence="2">Belongs to the drug/metabolite transporter (DMT) superfamily. 10 TMS drug/metabolite exporter (DME) (TC 2.A.7.3) family.</text>
</comment>
<evidence type="ECO:0000256" key="2">
    <source>
        <dbReference type="ARBA" id="ARBA00009853"/>
    </source>
</evidence>
<feature type="transmembrane region" description="Helical" evidence="6">
    <location>
        <begin position="102"/>
        <end position="119"/>
    </location>
</feature>